<feature type="transmembrane region" description="Helical" evidence="2">
    <location>
        <begin position="204"/>
        <end position="221"/>
    </location>
</feature>
<accession>A0ABR3D8I5</accession>
<evidence type="ECO:0000256" key="2">
    <source>
        <dbReference type="SAM" id="Phobius"/>
    </source>
</evidence>
<gene>
    <name evidence="3" type="ORF">QR685DRAFT_607356</name>
</gene>
<evidence type="ECO:0000313" key="3">
    <source>
        <dbReference type="EMBL" id="KAL0468985.1"/>
    </source>
</evidence>
<keyword evidence="2" id="KW-1133">Transmembrane helix</keyword>
<feature type="transmembrane region" description="Helical" evidence="2">
    <location>
        <begin position="172"/>
        <end position="198"/>
    </location>
</feature>
<name>A0ABR3D8I5_NEUIN</name>
<keyword evidence="4" id="KW-1185">Reference proteome</keyword>
<comment type="caution">
    <text evidence="3">The sequence shown here is derived from an EMBL/GenBank/DDBJ whole genome shotgun (WGS) entry which is preliminary data.</text>
</comment>
<proteinExistence type="predicted"/>
<dbReference type="Proteomes" id="UP001451303">
    <property type="component" value="Unassembled WGS sequence"/>
</dbReference>
<sequence>MLVRRPPPFGVTLGIVPRCFPRSVPVTMTTIPLVKTTPTRNVVAIYHGAGPSQSRWQLQPFRPMSSGPLPQAQNTPAVAEAARIRGGKGISSWRMMQIVHVRLASTSTRSSSEMVQNKKGGNQAQARAQGQVQAQGQTQLRPTAANGVPQLKAPNLEYPERLLIYNAGKGKIIFIALLKLTTVLIFSAFGLFVAPAYIVNGSPLAGVAIFTCGLTPFLFLAHSSRPFVAQIHLTKLPPYARLSSDVLLRFARSLPPQSASRLEFVTMSLIGKPRVSSVAISDIRPVPSSQKGLFKKVNFVRVDQPPASSTIAEAKGKSSSKPLTSAQWKIQQQQLKDGKQHGWRQKILSWTRFKTVKEFYVTDVPQKTAEKRGVKEARVWEEIRGLIEKRAMREAERRKGGLTCFFPREFRGIGYSCELFPSNASCRSLTVSPTHSYPSQLAHGAYISDHNNQVSQL</sequence>
<keyword evidence="2" id="KW-0472">Membrane</keyword>
<keyword evidence="2" id="KW-0812">Transmembrane</keyword>
<organism evidence="3 4">
    <name type="scientific">Neurospora intermedia</name>
    <dbReference type="NCBI Taxonomy" id="5142"/>
    <lineage>
        <taxon>Eukaryota</taxon>
        <taxon>Fungi</taxon>
        <taxon>Dikarya</taxon>
        <taxon>Ascomycota</taxon>
        <taxon>Pezizomycotina</taxon>
        <taxon>Sordariomycetes</taxon>
        <taxon>Sordariomycetidae</taxon>
        <taxon>Sordariales</taxon>
        <taxon>Sordariaceae</taxon>
        <taxon>Neurospora</taxon>
    </lineage>
</organism>
<protein>
    <submittedName>
        <fullName evidence="3">Uncharacterized protein</fullName>
    </submittedName>
</protein>
<evidence type="ECO:0000256" key="1">
    <source>
        <dbReference type="SAM" id="MobiDB-lite"/>
    </source>
</evidence>
<evidence type="ECO:0000313" key="4">
    <source>
        <dbReference type="Proteomes" id="UP001451303"/>
    </source>
</evidence>
<feature type="region of interest" description="Disordered" evidence="1">
    <location>
        <begin position="109"/>
        <end position="128"/>
    </location>
</feature>
<reference evidence="3 4" key="1">
    <citation type="submission" date="2023-09" db="EMBL/GenBank/DDBJ databases">
        <title>Multi-omics analysis of a traditional fermented food reveals byproduct-associated fungal strains for waste-to-food upcycling.</title>
        <authorList>
            <consortium name="Lawrence Berkeley National Laboratory"/>
            <person name="Rekdal V.M."/>
            <person name="Villalobos-Escobedo J.M."/>
            <person name="Rodriguez-Valeron N."/>
            <person name="Garcia M.O."/>
            <person name="Vasquez D.P."/>
            <person name="Damayanti I."/>
            <person name="Sorensen P.M."/>
            <person name="Baidoo E.E."/>
            <person name="De Carvalho A.C."/>
            <person name="Riley R."/>
            <person name="Lipzen A."/>
            <person name="He G."/>
            <person name="Yan M."/>
            <person name="Haridas S."/>
            <person name="Daum C."/>
            <person name="Yoshinaga Y."/>
            <person name="Ng V."/>
            <person name="Grigoriev I.V."/>
            <person name="Munk R."/>
            <person name="Nuraida L."/>
            <person name="Wijaya C.H."/>
            <person name="Morales P.-C."/>
            <person name="Keasling J.D."/>
        </authorList>
    </citation>
    <scope>NUCLEOTIDE SEQUENCE [LARGE SCALE GENOMIC DNA]</scope>
    <source>
        <strain evidence="3 4">FGSC 2613</strain>
    </source>
</reference>
<dbReference type="EMBL" id="JAVLET010000006">
    <property type="protein sequence ID" value="KAL0468985.1"/>
    <property type="molecule type" value="Genomic_DNA"/>
</dbReference>